<feature type="region of interest" description="Disordered" evidence="8">
    <location>
        <begin position="800"/>
        <end position="853"/>
    </location>
</feature>
<dbReference type="OrthoDB" id="6500128at2759"/>
<dbReference type="InterPro" id="IPR003593">
    <property type="entry name" value="AAA+_ATPase"/>
</dbReference>
<dbReference type="GO" id="GO:0005743">
    <property type="term" value="C:mitochondrial inner membrane"/>
    <property type="evidence" value="ECO:0007669"/>
    <property type="project" value="TreeGrafter"/>
</dbReference>
<dbReference type="PANTHER" id="PTHR43394">
    <property type="entry name" value="ATP-DEPENDENT PERMEASE MDL1, MITOCHONDRIAL"/>
    <property type="match status" value="1"/>
</dbReference>
<feature type="domain" description="ABC transporter" evidence="10">
    <location>
        <begin position="561"/>
        <end position="798"/>
    </location>
</feature>
<dbReference type="SUPFAM" id="SSF52540">
    <property type="entry name" value="P-loop containing nucleoside triphosphate hydrolases"/>
    <property type="match status" value="1"/>
</dbReference>
<dbReference type="AlphaFoldDB" id="A0A1W2TQS4"/>
<feature type="region of interest" description="Disordered" evidence="8">
    <location>
        <begin position="128"/>
        <end position="198"/>
    </location>
</feature>
<feature type="compositionally biased region" description="Acidic residues" evidence="8">
    <location>
        <begin position="824"/>
        <end position="842"/>
    </location>
</feature>
<evidence type="ECO:0000256" key="8">
    <source>
        <dbReference type="SAM" id="MobiDB-lite"/>
    </source>
</evidence>
<dbReference type="InterPro" id="IPR036640">
    <property type="entry name" value="ABC1_TM_sf"/>
</dbReference>
<comment type="subcellular location">
    <subcellularLocation>
        <location evidence="1">Membrane</location>
        <topology evidence="1">Multi-pass membrane protein</topology>
    </subcellularLocation>
</comment>
<dbReference type="Pfam" id="PF00005">
    <property type="entry name" value="ABC_tran"/>
    <property type="match status" value="1"/>
</dbReference>
<evidence type="ECO:0000313" key="12">
    <source>
        <dbReference type="EMBL" id="GAP90799.1"/>
    </source>
</evidence>
<evidence type="ECO:0000256" key="4">
    <source>
        <dbReference type="ARBA" id="ARBA00022741"/>
    </source>
</evidence>
<dbReference type="SUPFAM" id="SSF90123">
    <property type="entry name" value="ABC transporter transmembrane region"/>
    <property type="match status" value="1"/>
</dbReference>
<keyword evidence="13" id="KW-1185">Reference proteome</keyword>
<evidence type="ECO:0000256" key="5">
    <source>
        <dbReference type="ARBA" id="ARBA00022840"/>
    </source>
</evidence>
<dbReference type="EC" id="3.6.1.3" evidence="12"/>
<dbReference type="GO" id="GO:0016887">
    <property type="term" value="F:ATP hydrolysis activity"/>
    <property type="evidence" value="ECO:0007669"/>
    <property type="project" value="InterPro"/>
</dbReference>
<evidence type="ECO:0000256" key="2">
    <source>
        <dbReference type="ARBA" id="ARBA00005580"/>
    </source>
</evidence>
<dbReference type="PROSITE" id="PS00211">
    <property type="entry name" value="ABC_TRANSPORTER_1"/>
    <property type="match status" value="1"/>
</dbReference>
<dbReference type="Pfam" id="PF00664">
    <property type="entry name" value="ABC_membrane"/>
    <property type="match status" value="1"/>
</dbReference>
<keyword evidence="12" id="KW-0378">Hydrolase</keyword>
<dbReference type="PANTHER" id="PTHR43394:SF1">
    <property type="entry name" value="ATP-BINDING CASSETTE SUB-FAMILY B MEMBER 10, MITOCHONDRIAL"/>
    <property type="match status" value="1"/>
</dbReference>
<dbReference type="FunFam" id="3.40.50.300:FF:000218">
    <property type="entry name" value="Multidrug ABC transporter ATP-binding protein"/>
    <property type="match status" value="1"/>
</dbReference>
<sequence>MACVPTSARHGLPFPQRRAAALATLAGGPSLPARHAPLSRPFARINAAAADAAAAGSPPCARSLSTRSPAIRSPAMQSPAIRSPAFRSPAFPSRPIPHEPNPSRLSPLLTAARSLRIQAGATRQFSLTRIRQRDIGSSPSTSAAEDSVKSTTPVAPKSGAVISDGATVLTESQSDTGPRPGRDTAVENYTPSPSLEKGAKATRLNLRARLSKEKDEARKWSTLREVWRLLRIARRETWPLLGAVSLLLVSSAVTISVPLTIGKVMNLATSGATDATIFGLTMYQFFPALALVFTIGAAANFGRIILLRVIGERVVSRLRSQLYRKTLAQEGEFFDANKVGDLTSRFIADTTIVGKSITQNVSDGLRSIISCTASFIAMAWISPSLVLTIFLAAPFIGAGTIVYSRVARRLATQSQKALGSLNKIGNERLESIRTVQAFAAESREVGRYNAQVRKLFNIGKTQALTDARFFALNGWLGNMIVIGLLWHGGSLVRDGFLTLGDLTTFMMYAVYAGTSVIGVTSFLSELMKGVGAATRLFELEDRKPAIPPTRGTLVQSAKGLIEFSGVSFAYPTRPDNRIFNNMSFSIPEGSNVCIVGPSGGGKSTVTSLLLRFYDLDGGSIRVNGVDIATMNAKSLRRHIGVVAQEPVLFSGTIAENIAYSNPQADRAAIVQAASRANCTFITKLQKGLDTEVGSRGTQLSGGQKQRIAIARALLKNPDILILDEATSALDAESEVAVNAALAQLMSGNMTTISIAHRLSTIKRSDIIIVLNNEGSVAETGSYTQLSADKDSAFSKLMEWQMTGGENPNPPAPRRLPHDVNAETEAAEEEFEETEDIDEEEIDDVKKTDEKRRT</sequence>
<feature type="transmembrane region" description="Helical" evidence="9">
    <location>
        <begin position="469"/>
        <end position="488"/>
    </location>
</feature>
<evidence type="ECO:0000256" key="9">
    <source>
        <dbReference type="SAM" id="Phobius"/>
    </source>
</evidence>
<feature type="transmembrane region" description="Helical" evidence="9">
    <location>
        <begin position="364"/>
        <end position="381"/>
    </location>
</feature>
<gene>
    <name evidence="12" type="ORF">SAMD00023353_4700580</name>
</gene>
<dbReference type="InterPro" id="IPR011527">
    <property type="entry name" value="ABC1_TM_dom"/>
</dbReference>
<feature type="domain" description="ABC transmembrane type-1" evidence="11">
    <location>
        <begin position="241"/>
        <end position="528"/>
    </location>
</feature>
<keyword evidence="3 9" id="KW-0812">Transmembrane</keyword>
<feature type="transmembrane region" description="Helical" evidence="9">
    <location>
        <begin position="387"/>
        <end position="406"/>
    </location>
</feature>
<evidence type="ECO:0000259" key="11">
    <source>
        <dbReference type="PROSITE" id="PS50929"/>
    </source>
</evidence>
<dbReference type="PROSITE" id="PS50929">
    <property type="entry name" value="ABC_TM1F"/>
    <property type="match status" value="1"/>
</dbReference>
<keyword evidence="7 9" id="KW-0472">Membrane</keyword>
<protein>
    <submittedName>
        <fullName evidence="12">Putative ABC transporter</fullName>
        <ecNumber evidence="12">3.6.1.3</ecNumber>
    </submittedName>
</protein>
<dbReference type="InterPro" id="IPR027417">
    <property type="entry name" value="P-loop_NTPase"/>
</dbReference>
<reference evidence="12" key="1">
    <citation type="submission" date="2016-03" db="EMBL/GenBank/DDBJ databases">
        <title>Draft genome sequence of Rosellinia necatrix.</title>
        <authorList>
            <person name="Kanematsu S."/>
        </authorList>
    </citation>
    <scope>NUCLEOTIDE SEQUENCE [LARGE SCALE GENOMIC DNA]</scope>
    <source>
        <strain evidence="12">W97</strain>
    </source>
</reference>
<dbReference type="GO" id="GO:0005524">
    <property type="term" value="F:ATP binding"/>
    <property type="evidence" value="ECO:0007669"/>
    <property type="project" value="UniProtKB-KW"/>
</dbReference>
<keyword evidence="5" id="KW-0067">ATP-binding</keyword>
<feature type="transmembrane region" description="Helical" evidence="9">
    <location>
        <begin position="238"/>
        <end position="261"/>
    </location>
</feature>
<dbReference type="InterPro" id="IPR039421">
    <property type="entry name" value="Type_1_exporter"/>
</dbReference>
<dbReference type="PROSITE" id="PS50893">
    <property type="entry name" value="ABC_TRANSPORTER_2"/>
    <property type="match status" value="1"/>
</dbReference>
<feature type="compositionally biased region" description="Polar residues" evidence="8">
    <location>
        <begin position="128"/>
        <end position="153"/>
    </location>
</feature>
<dbReference type="CDD" id="cd18573">
    <property type="entry name" value="ABC_6TM_ABCB10_like"/>
    <property type="match status" value="1"/>
</dbReference>
<feature type="compositionally biased region" description="Basic and acidic residues" evidence="8">
    <location>
        <begin position="843"/>
        <end position="853"/>
    </location>
</feature>
<evidence type="ECO:0000259" key="10">
    <source>
        <dbReference type="PROSITE" id="PS50893"/>
    </source>
</evidence>
<dbReference type="Gene3D" id="3.40.50.300">
    <property type="entry name" value="P-loop containing nucleotide triphosphate hydrolases"/>
    <property type="match status" value="1"/>
</dbReference>
<organism evidence="12">
    <name type="scientific">Rosellinia necatrix</name>
    <name type="common">White root-rot fungus</name>
    <dbReference type="NCBI Taxonomy" id="77044"/>
    <lineage>
        <taxon>Eukaryota</taxon>
        <taxon>Fungi</taxon>
        <taxon>Dikarya</taxon>
        <taxon>Ascomycota</taxon>
        <taxon>Pezizomycotina</taxon>
        <taxon>Sordariomycetes</taxon>
        <taxon>Xylariomycetidae</taxon>
        <taxon>Xylariales</taxon>
        <taxon>Xylariaceae</taxon>
        <taxon>Rosellinia</taxon>
    </lineage>
</organism>
<feature type="transmembrane region" description="Helical" evidence="9">
    <location>
        <begin position="508"/>
        <end position="527"/>
    </location>
</feature>
<dbReference type="STRING" id="77044.A0A1W2TQS4"/>
<evidence type="ECO:0000256" key="3">
    <source>
        <dbReference type="ARBA" id="ARBA00022692"/>
    </source>
</evidence>
<dbReference type="InterPro" id="IPR003439">
    <property type="entry name" value="ABC_transporter-like_ATP-bd"/>
</dbReference>
<dbReference type="GO" id="GO:0090374">
    <property type="term" value="P:oligopeptide export from mitochondrion"/>
    <property type="evidence" value="ECO:0007669"/>
    <property type="project" value="TreeGrafter"/>
</dbReference>
<dbReference type="Proteomes" id="UP000054516">
    <property type="component" value="Unassembled WGS sequence"/>
</dbReference>
<feature type="transmembrane region" description="Helical" evidence="9">
    <location>
        <begin position="281"/>
        <end position="310"/>
    </location>
</feature>
<keyword evidence="6 9" id="KW-1133">Transmembrane helix</keyword>
<comment type="similarity">
    <text evidence="2">Belongs to the ABC transporter superfamily. ABCB family. Mitochondrial peptide exporter (TC 3.A.1.212) subfamily.</text>
</comment>
<dbReference type="SMART" id="SM00382">
    <property type="entry name" value="AAA"/>
    <property type="match status" value="1"/>
</dbReference>
<evidence type="ECO:0000256" key="7">
    <source>
        <dbReference type="ARBA" id="ARBA00023136"/>
    </source>
</evidence>
<dbReference type="GO" id="GO:0015421">
    <property type="term" value="F:ABC-type oligopeptide transporter activity"/>
    <property type="evidence" value="ECO:0007669"/>
    <property type="project" value="TreeGrafter"/>
</dbReference>
<evidence type="ECO:0000256" key="6">
    <source>
        <dbReference type="ARBA" id="ARBA00022989"/>
    </source>
</evidence>
<accession>A0A1W2TQS4</accession>
<dbReference type="Gene3D" id="1.20.1560.10">
    <property type="entry name" value="ABC transporter type 1, transmembrane domain"/>
    <property type="match status" value="1"/>
</dbReference>
<proteinExistence type="inferred from homology"/>
<dbReference type="OMA" id="LPMVRVH"/>
<dbReference type="InterPro" id="IPR017871">
    <property type="entry name" value="ABC_transporter-like_CS"/>
</dbReference>
<dbReference type="EMBL" id="DF977492">
    <property type="protein sequence ID" value="GAP90799.1"/>
    <property type="molecule type" value="Genomic_DNA"/>
</dbReference>
<evidence type="ECO:0000313" key="13">
    <source>
        <dbReference type="Proteomes" id="UP000054516"/>
    </source>
</evidence>
<feature type="region of interest" description="Disordered" evidence="8">
    <location>
        <begin position="71"/>
        <end position="106"/>
    </location>
</feature>
<keyword evidence="4" id="KW-0547">Nucleotide-binding</keyword>
<name>A0A1W2TQS4_ROSNE</name>
<evidence type="ECO:0000256" key="1">
    <source>
        <dbReference type="ARBA" id="ARBA00004141"/>
    </source>
</evidence>